<dbReference type="Proteomes" id="UP000011603">
    <property type="component" value="Unassembled WGS sequence"/>
</dbReference>
<evidence type="ECO:0000313" key="7">
    <source>
        <dbReference type="Proteomes" id="UP000027075"/>
    </source>
</evidence>
<evidence type="ECO:0000313" key="1">
    <source>
        <dbReference type="EMBL" id="AFK18241.1"/>
    </source>
</evidence>
<dbReference type="GeneID" id="40155874"/>
<evidence type="ECO:0000313" key="5">
    <source>
        <dbReference type="Proteomes" id="UP000006469"/>
    </source>
</evidence>
<dbReference type="EMBL" id="CP039139">
    <property type="protein sequence ID" value="QCQ74763.1"/>
    <property type="molecule type" value="Genomic_DNA"/>
</dbReference>
<reference evidence="1" key="1">
    <citation type="journal article" date="2012" name="Appl. Environ. Microbiol.">
        <title>Identification of the haloarchaeal phasin (PhaP) that functions in polyhydroxyalkanoate accumulation and granule formation in Haloferax mediterranei.</title>
        <authorList>
            <person name="Cai S."/>
            <person name="Cai L."/>
            <person name="Liu H."/>
            <person name="Liu X."/>
            <person name="Han J."/>
            <person name="Zhou J."/>
            <person name="Xiang H."/>
        </authorList>
    </citation>
    <scope>NUCLEOTIDE SEQUENCE</scope>
    <source>
        <strain evidence="1">CGMCC 1.2087</strain>
    </source>
</reference>
<evidence type="ECO:0000313" key="6">
    <source>
        <dbReference type="Proteomes" id="UP000011603"/>
    </source>
</evidence>
<proteinExistence type="predicted"/>
<dbReference type="AlphaFoldDB" id="I3R1Y1"/>
<dbReference type="Proteomes" id="UP000299011">
    <property type="component" value="Chromosome"/>
</dbReference>
<gene>
    <name evidence="1" type="ordered locus">HFX_0514</name>
    <name evidence="2" type="ORF">BM92_06705</name>
    <name evidence="3" type="ORF">C439_07895</name>
    <name evidence="4" type="ORF">E6P09_05615</name>
</gene>
<dbReference type="eggNOG" id="arCOG14220">
    <property type="taxonomic scope" value="Archaea"/>
</dbReference>
<organism evidence="1 5">
    <name type="scientific">Haloferax mediterranei (strain ATCC 33500 / DSM 1411 / JCM 8866 / NBRC 14739 / NCIMB 2177 / R-4)</name>
    <name type="common">Halobacterium mediterranei</name>
    <dbReference type="NCBI Taxonomy" id="523841"/>
    <lineage>
        <taxon>Archaea</taxon>
        <taxon>Methanobacteriati</taxon>
        <taxon>Methanobacteriota</taxon>
        <taxon>Stenosarchaea group</taxon>
        <taxon>Halobacteria</taxon>
        <taxon>Halobacteriales</taxon>
        <taxon>Haloferacaceae</taxon>
        <taxon>Haloferax</taxon>
    </lineage>
</organism>
<dbReference type="KEGG" id="hme:HFX_0514"/>
<dbReference type="HOGENOM" id="CLU_1987553_0_0_2"/>
<protein>
    <submittedName>
        <fullName evidence="1">Uncharacterized protein</fullName>
    </submittedName>
</protein>
<reference evidence="4 8" key="6">
    <citation type="submission" date="2019-04" db="EMBL/GenBank/DDBJ databases">
        <title>Methylomes of two halophilic Archaea, Haloarcula marismortui and Haloferax mediterranei.</title>
        <authorList>
            <person name="DasSarma S."/>
            <person name="DasSarma P."/>
            <person name="DasSarma S."/>
            <person name="Fomenkov A."/>
            <person name="Vincze T."/>
            <person name="Anton B.P."/>
            <person name="Roberts R.J."/>
        </authorList>
    </citation>
    <scope>NUCLEOTIDE SEQUENCE [LARGE SCALE GENOMIC DNA]</scope>
    <source>
        <strain evidence="4">ATCC 33500</strain>
        <strain evidence="8">ATCC 33500 / DSM 1411 / JCM 8866 / NBRC 14739 / NCIMB 2177 / R-4</strain>
    </source>
</reference>
<dbReference type="EMBL" id="CP001868">
    <property type="protein sequence ID" value="AFK18241.1"/>
    <property type="molecule type" value="Genomic_DNA"/>
</dbReference>
<dbReference type="PaxDb" id="523841-HFX_0514"/>
<reference evidence="1 5" key="2">
    <citation type="journal article" date="2012" name="J. Bacteriol.">
        <title>Complete genome sequence of the metabolically versatile halophilic archaeon Haloferax mediterranei, a poly(3-hydroxybutyrate-co-3-hydroxyvalerate) producer.</title>
        <authorList>
            <person name="Han J."/>
            <person name="Zhang F."/>
            <person name="Hou J."/>
            <person name="Liu X."/>
            <person name="Li M."/>
            <person name="Liu H."/>
            <person name="Cai L."/>
            <person name="Zhang B."/>
            <person name="Chen Y."/>
            <person name="Zhou J."/>
            <person name="Hu S."/>
            <person name="Xiang H."/>
        </authorList>
    </citation>
    <scope>NUCLEOTIDE SEQUENCE [LARGE SCALE GENOMIC DNA]</scope>
    <source>
        <strain evidence="5">ATCC 33500 / DSM 1411 / JCM 8866 / NBRC 14739 / NCIMB 2177 / R-4</strain>
        <strain evidence="1">CGMCC 1.2087</strain>
    </source>
</reference>
<name>I3R1Y1_HALMT</name>
<dbReference type="EMBL" id="CP007551">
    <property type="protein sequence ID" value="AHZ22358.1"/>
    <property type="molecule type" value="Genomic_DNA"/>
</dbReference>
<accession>I3R1Y1</accession>
<reference evidence="2 7" key="4">
    <citation type="submission" date="2014-04" db="EMBL/GenBank/DDBJ databases">
        <title>Transcriptional profiles of Haloferax mediterranei on the basis of nitrogen availability.</title>
        <authorList>
            <person name="Bautista V."/>
        </authorList>
    </citation>
    <scope>NUCLEOTIDE SEQUENCE [LARGE SCALE GENOMIC DNA]</scope>
    <source>
        <strain evidence="2">ATCC 33500</strain>
        <strain evidence="7">ATCC 33500 / DSM 1411 / JCM 8866 / NBRC 14739 / NCIMB 2177 / R-4</strain>
    </source>
</reference>
<dbReference type="OrthoDB" id="217690at2157"/>
<dbReference type="EMBL" id="AOLO01000007">
    <property type="protein sequence ID" value="EMA02488.1"/>
    <property type="molecule type" value="Genomic_DNA"/>
</dbReference>
<dbReference type="PATRIC" id="fig|523841.21.peg.1601"/>
<reference evidence="1" key="5">
    <citation type="submission" date="2014-05" db="EMBL/GenBank/DDBJ databases">
        <authorList>
            <person name="Wang L."/>
            <person name="Yang H."/>
            <person name="Xiang H."/>
        </authorList>
    </citation>
    <scope>NUCLEOTIDE SEQUENCE</scope>
    <source>
        <strain evidence="1">CGMCC 1.2087</strain>
    </source>
</reference>
<evidence type="ECO:0000313" key="4">
    <source>
        <dbReference type="EMBL" id="QCQ74763.1"/>
    </source>
</evidence>
<dbReference type="Proteomes" id="UP000027075">
    <property type="component" value="Chromosome"/>
</dbReference>
<evidence type="ECO:0000313" key="2">
    <source>
        <dbReference type="EMBL" id="AHZ22358.1"/>
    </source>
</evidence>
<keyword evidence="6" id="KW-1185">Reference proteome</keyword>
<sequence length="125" mass="13698">MTDPLQADAVPCSTTITALAEYGLSDGNELVRRTYDDLEEDGFGAFEPTAAYFDRVAATFRALFVELTGTTPVPTVVDAALDDAQYATLQVVDTGSDLETEVLPEFYKQFAGYYCTYRGRLLVVD</sequence>
<reference evidence="3 6" key="3">
    <citation type="journal article" date="2014" name="PLoS Genet.">
        <title>Phylogenetically driven sequencing of extremely halophilic archaea reveals strategies for static and dynamic osmo-response.</title>
        <authorList>
            <person name="Becker E.A."/>
            <person name="Seitzer P.M."/>
            <person name="Tritt A."/>
            <person name="Larsen D."/>
            <person name="Krusor M."/>
            <person name="Yao A.I."/>
            <person name="Wu D."/>
            <person name="Madern D."/>
            <person name="Eisen J.A."/>
            <person name="Darling A.E."/>
            <person name="Facciotti M.T."/>
        </authorList>
    </citation>
    <scope>NUCLEOTIDE SEQUENCE [LARGE SCALE GENOMIC DNA]</scope>
    <source>
        <strain evidence="3">ATCC 33500</strain>
        <strain evidence="6">ATCC 33500 / DSM 1411 / JCM 8866 / NBRC 14739 / NCIMB 2177 / R-4</strain>
    </source>
</reference>
<evidence type="ECO:0000313" key="8">
    <source>
        <dbReference type="Proteomes" id="UP000299011"/>
    </source>
</evidence>
<dbReference type="RefSeq" id="WP_004057827.1">
    <property type="nucleotide sequence ID" value="NC_017941.2"/>
</dbReference>
<dbReference type="STRING" id="523841.HFX_0514"/>
<dbReference type="Proteomes" id="UP000006469">
    <property type="component" value="Chromosome"/>
</dbReference>
<evidence type="ECO:0000313" key="3">
    <source>
        <dbReference type="EMBL" id="EMA02488.1"/>
    </source>
</evidence>